<keyword evidence="1" id="KW-1133">Transmembrane helix</keyword>
<dbReference type="AlphaFoldDB" id="A0A8T6QD87"/>
<sequence>MFLRRKKRDTGDHFKSELIPGIVVIARKKYAVNLLWNTVHINDDFRKSLNASAKSLDSKLYCKMDTLGGKQYAIADKKIGHKVGIETLLSKVNVSEGSVCAACTPDGDIWIAFAIDRDGIVYADKCSTNSDDIITNFNNILYSREWDRIYCPSEWGVANSAEVDFAELLSSKGKKIKALGIGSYSAIIPLIALVFIILYVVKFYTTNSDIDVTPTVTEMPADEPKVIEIEPPWKGNIKPQSLLTQCISSLHKRLFDISMIPGWDIDQNITCTNEGVRFSLTKRDGLLLWFDATSKSFHDNPAISVSDSQATVTWSFDSLVYYENGTLDPKNLLKANDIGDFLKKSFEQSFTTINISLNEDQNLSNNGSKLFIGNYNFSTNNDPTMFLAILNQVYGLCIEQVSYDYNTSTWKIEGVFWGEGE</sequence>
<dbReference type="Proteomes" id="UP000471360">
    <property type="component" value="Unassembled WGS sequence"/>
</dbReference>
<dbReference type="EMBL" id="JAAGYP010000045">
    <property type="protein sequence ID" value="NEN72836.1"/>
    <property type="molecule type" value="Genomic_DNA"/>
</dbReference>
<reference evidence="2 3" key="1">
    <citation type="submission" date="2020-02" db="EMBL/GenBank/DDBJ databases">
        <authorList>
            <person name="Subbiah M."/>
            <person name="Call D."/>
        </authorList>
    </citation>
    <scope>NUCLEOTIDE SEQUENCE [LARGE SCALE GENOMIC DNA]</scope>
    <source>
        <strain evidence="2 3">8375wB1</strain>
    </source>
</reference>
<accession>A0A8T6QD87</accession>
<gene>
    <name evidence="2" type="ORF">G3W53_22530</name>
</gene>
<evidence type="ECO:0008006" key="4">
    <source>
        <dbReference type="Google" id="ProtNLM"/>
    </source>
</evidence>
<comment type="caution">
    <text evidence="2">The sequence shown here is derived from an EMBL/GenBank/DDBJ whole genome shotgun (WGS) entry which is preliminary data.</text>
</comment>
<proteinExistence type="predicted"/>
<feature type="transmembrane region" description="Helical" evidence="1">
    <location>
        <begin position="178"/>
        <end position="201"/>
    </location>
</feature>
<keyword evidence="1" id="KW-0472">Membrane</keyword>
<organism evidence="2 3">
    <name type="scientific">Escherichia coli</name>
    <dbReference type="NCBI Taxonomy" id="562"/>
    <lineage>
        <taxon>Bacteria</taxon>
        <taxon>Pseudomonadati</taxon>
        <taxon>Pseudomonadota</taxon>
        <taxon>Gammaproteobacteria</taxon>
        <taxon>Enterobacterales</taxon>
        <taxon>Enterobacteriaceae</taxon>
        <taxon>Escherichia</taxon>
    </lineage>
</organism>
<evidence type="ECO:0000256" key="1">
    <source>
        <dbReference type="SAM" id="Phobius"/>
    </source>
</evidence>
<name>A0A8T6QD87_ECOLX</name>
<protein>
    <recommendedName>
        <fullName evidence="4">Type 4b pilus protein PilO2</fullName>
    </recommendedName>
</protein>
<keyword evidence="1" id="KW-0812">Transmembrane</keyword>
<evidence type="ECO:0000313" key="2">
    <source>
        <dbReference type="EMBL" id="NEN72836.1"/>
    </source>
</evidence>
<evidence type="ECO:0000313" key="3">
    <source>
        <dbReference type="Proteomes" id="UP000471360"/>
    </source>
</evidence>